<reference evidence="2" key="1">
    <citation type="submission" date="2022-02" db="EMBL/GenBank/DDBJ databases">
        <title>Towards deciphering the DNA virus diversity associated with rodent species in the families Cricetidae and Heteromyidae.</title>
        <authorList>
            <person name="Lund M."/>
            <person name="Larsen B.B."/>
            <person name="Gryseels S."/>
            <person name="Kraberger S."/>
            <person name="Rowsey D.M."/>
            <person name="Steger L."/>
            <person name="Yule K.M."/>
            <person name="Upham N.S."/>
            <person name="Worobey M."/>
            <person name="Van Doorslaer K."/>
            <person name="Varsani A."/>
        </authorList>
    </citation>
    <scope>NUCLEOTIDE SEQUENCE</scope>
    <source>
        <strain evidence="2">UA08Rod_4138</strain>
    </source>
</reference>
<evidence type="ECO:0000256" key="1">
    <source>
        <dbReference type="SAM" id="Phobius"/>
    </source>
</evidence>
<dbReference type="EMBL" id="OM869575">
    <property type="protein sequence ID" value="UPW41317.1"/>
    <property type="molecule type" value="Genomic_DNA"/>
</dbReference>
<accession>A0A976N169</accession>
<evidence type="ECO:0000313" key="2">
    <source>
        <dbReference type="EMBL" id="UPW41317.1"/>
    </source>
</evidence>
<keyword evidence="1" id="KW-1133">Transmembrane helix</keyword>
<sequence>MLMYSDFKTPAHAVKTLRMLRKNGSFQAPQFLYPRFYSAILSGMILFRYTKKKVSRPYHMEVNLATSEDPSYSHCLNLVKIFDKYYYGVE</sequence>
<protein>
    <submittedName>
        <fullName evidence="2">Uncharacterized protein</fullName>
    </submittedName>
</protein>
<name>A0A976N169_9VIRU</name>
<keyword evidence="1" id="KW-0812">Transmembrane</keyword>
<organism evidence="2">
    <name type="scientific">Sigmofec virus UA08Rod_4138</name>
    <dbReference type="NCBI Taxonomy" id="2929396"/>
    <lineage>
        <taxon>Viruses</taxon>
        <taxon>Monodnaviria</taxon>
        <taxon>Sangervirae</taxon>
        <taxon>Phixviricota</taxon>
        <taxon>Malgrandaviricetes</taxon>
        <taxon>Petitvirales</taxon>
        <taxon>Microviridae</taxon>
    </lineage>
</organism>
<feature type="transmembrane region" description="Helical" evidence="1">
    <location>
        <begin position="32"/>
        <end position="50"/>
    </location>
</feature>
<keyword evidence="1" id="KW-0472">Membrane</keyword>
<proteinExistence type="predicted"/>